<keyword evidence="1" id="KW-0732">Signal</keyword>
<dbReference type="AlphaFoldDB" id="A0A813T2F9"/>
<feature type="chain" id="PRO_5036222984" evidence="1">
    <location>
        <begin position="23"/>
        <end position="131"/>
    </location>
</feature>
<evidence type="ECO:0000313" key="4">
    <source>
        <dbReference type="Proteomes" id="UP000663891"/>
    </source>
</evidence>
<proteinExistence type="predicted"/>
<evidence type="ECO:0000256" key="1">
    <source>
        <dbReference type="SAM" id="SignalP"/>
    </source>
</evidence>
<gene>
    <name evidence="3" type="ORF">OKA104_LOCUS11866</name>
    <name evidence="2" type="ORF">VCS650_LOCUS4301</name>
</gene>
<reference evidence="2" key="1">
    <citation type="submission" date="2021-02" db="EMBL/GenBank/DDBJ databases">
        <authorList>
            <person name="Nowell W R."/>
        </authorList>
    </citation>
    <scope>NUCLEOTIDE SEQUENCE</scope>
</reference>
<name>A0A813T2F9_9BILA</name>
<dbReference type="Proteomes" id="UP000663891">
    <property type="component" value="Unassembled WGS sequence"/>
</dbReference>
<organism evidence="2 4">
    <name type="scientific">Adineta steineri</name>
    <dbReference type="NCBI Taxonomy" id="433720"/>
    <lineage>
        <taxon>Eukaryota</taxon>
        <taxon>Metazoa</taxon>
        <taxon>Spiralia</taxon>
        <taxon>Gnathifera</taxon>
        <taxon>Rotifera</taxon>
        <taxon>Eurotatoria</taxon>
        <taxon>Bdelloidea</taxon>
        <taxon>Adinetida</taxon>
        <taxon>Adinetidae</taxon>
        <taxon>Adineta</taxon>
    </lineage>
</organism>
<sequence length="131" mass="13978">MVSPFSVLSIFLFITFIVNVDSVCVQGQVVTQVTKYGTVDTQCIFNNIKVLPGSTFKLAYPDCLECRCTAKSMACCGFGYAAGVAAPPPGCVAHNDACKLIFVKANNATEVCKPNKSPSTIRKKPSKSSQT</sequence>
<dbReference type="EMBL" id="CAJOAY010000558">
    <property type="protein sequence ID" value="CAF3691860.1"/>
    <property type="molecule type" value="Genomic_DNA"/>
</dbReference>
<dbReference type="Proteomes" id="UP000663881">
    <property type="component" value="Unassembled WGS sequence"/>
</dbReference>
<evidence type="ECO:0000313" key="2">
    <source>
        <dbReference type="EMBL" id="CAF0806365.1"/>
    </source>
</evidence>
<protein>
    <submittedName>
        <fullName evidence="2">Uncharacterized protein</fullName>
    </submittedName>
</protein>
<comment type="caution">
    <text evidence="2">The sequence shown here is derived from an EMBL/GenBank/DDBJ whole genome shotgun (WGS) entry which is preliminary data.</text>
</comment>
<dbReference type="EMBL" id="CAJNON010000024">
    <property type="protein sequence ID" value="CAF0806365.1"/>
    <property type="molecule type" value="Genomic_DNA"/>
</dbReference>
<accession>A0A813T2F9</accession>
<evidence type="ECO:0000313" key="3">
    <source>
        <dbReference type="EMBL" id="CAF3691860.1"/>
    </source>
</evidence>
<dbReference type="OrthoDB" id="10049009at2759"/>
<feature type="signal peptide" evidence="1">
    <location>
        <begin position="1"/>
        <end position="22"/>
    </location>
</feature>
<dbReference type="Gene3D" id="2.60.40.1900">
    <property type="entry name" value="Beta-microseminoprotein (PSP94) domain"/>
    <property type="match status" value="1"/>
</dbReference>